<dbReference type="PANTHER" id="PTHR23513">
    <property type="entry name" value="INTEGRAL MEMBRANE EFFLUX PROTEIN-RELATED"/>
    <property type="match status" value="1"/>
</dbReference>
<keyword evidence="9" id="KW-1185">Reference proteome</keyword>
<dbReference type="Pfam" id="PF07690">
    <property type="entry name" value="MFS_1"/>
    <property type="match status" value="1"/>
</dbReference>
<dbReference type="InterPro" id="IPR036259">
    <property type="entry name" value="MFS_trans_sf"/>
</dbReference>
<dbReference type="PROSITE" id="PS50850">
    <property type="entry name" value="MFS"/>
    <property type="match status" value="1"/>
</dbReference>
<evidence type="ECO:0000256" key="5">
    <source>
        <dbReference type="ARBA" id="ARBA00023136"/>
    </source>
</evidence>
<protein>
    <submittedName>
        <fullName evidence="8">MFS transporter</fullName>
    </submittedName>
</protein>
<evidence type="ECO:0000256" key="3">
    <source>
        <dbReference type="ARBA" id="ARBA00022692"/>
    </source>
</evidence>
<proteinExistence type="predicted"/>
<feature type="transmembrane region" description="Helical" evidence="6">
    <location>
        <begin position="221"/>
        <end position="244"/>
    </location>
</feature>
<dbReference type="SUPFAM" id="SSF103473">
    <property type="entry name" value="MFS general substrate transporter"/>
    <property type="match status" value="1"/>
</dbReference>
<keyword evidence="3 6" id="KW-0812">Transmembrane</keyword>
<evidence type="ECO:0000259" key="7">
    <source>
        <dbReference type="PROSITE" id="PS50850"/>
    </source>
</evidence>
<dbReference type="InterPro" id="IPR011701">
    <property type="entry name" value="MFS"/>
</dbReference>
<evidence type="ECO:0000256" key="1">
    <source>
        <dbReference type="ARBA" id="ARBA00004651"/>
    </source>
</evidence>
<keyword evidence="2" id="KW-1003">Cell membrane</keyword>
<dbReference type="Gene3D" id="1.20.1250.20">
    <property type="entry name" value="MFS general substrate transporter like domains"/>
    <property type="match status" value="1"/>
</dbReference>
<evidence type="ECO:0000313" key="8">
    <source>
        <dbReference type="EMBL" id="MFC1401215.1"/>
    </source>
</evidence>
<reference evidence="8 9" key="1">
    <citation type="submission" date="2024-09" db="EMBL/GenBank/DDBJ databases">
        <authorList>
            <person name="Lee S.D."/>
        </authorList>
    </citation>
    <scope>NUCLEOTIDE SEQUENCE [LARGE SCALE GENOMIC DNA]</scope>
    <source>
        <strain evidence="8 9">N1-5</strain>
    </source>
</reference>
<dbReference type="InterPro" id="IPR020846">
    <property type="entry name" value="MFS_dom"/>
</dbReference>
<dbReference type="RefSeq" id="WP_037595958.1">
    <property type="nucleotide sequence ID" value="NZ_JBHEZZ010000003.1"/>
</dbReference>
<feature type="transmembrane region" description="Helical" evidence="6">
    <location>
        <begin position="284"/>
        <end position="301"/>
    </location>
</feature>
<organism evidence="8 9">
    <name type="scientific">Streptacidiphilus cavernicola</name>
    <dbReference type="NCBI Taxonomy" id="3342716"/>
    <lineage>
        <taxon>Bacteria</taxon>
        <taxon>Bacillati</taxon>
        <taxon>Actinomycetota</taxon>
        <taxon>Actinomycetes</taxon>
        <taxon>Kitasatosporales</taxon>
        <taxon>Streptomycetaceae</taxon>
        <taxon>Streptacidiphilus</taxon>
    </lineage>
</organism>
<dbReference type="Proteomes" id="UP001592528">
    <property type="component" value="Unassembled WGS sequence"/>
</dbReference>
<dbReference type="PANTHER" id="PTHR23513:SF6">
    <property type="entry name" value="MAJOR FACILITATOR SUPERFAMILY ASSOCIATED DOMAIN-CONTAINING PROTEIN"/>
    <property type="match status" value="1"/>
</dbReference>
<evidence type="ECO:0000256" key="2">
    <source>
        <dbReference type="ARBA" id="ARBA00022475"/>
    </source>
</evidence>
<dbReference type="EMBL" id="JBHEZZ010000003">
    <property type="protein sequence ID" value="MFC1401215.1"/>
    <property type="molecule type" value="Genomic_DNA"/>
</dbReference>
<comment type="subcellular location">
    <subcellularLocation>
        <location evidence="1">Cell membrane</location>
        <topology evidence="1">Multi-pass membrane protein</topology>
    </subcellularLocation>
</comment>
<keyword evidence="5 6" id="KW-0472">Membrane</keyword>
<comment type="caution">
    <text evidence="8">The sequence shown here is derived from an EMBL/GenBank/DDBJ whole genome shotgun (WGS) entry which is preliminary data.</text>
</comment>
<feature type="domain" description="Major facilitator superfamily (MFS) profile" evidence="7">
    <location>
        <begin position="1"/>
        <end position="396"/>
    </location>
</feature>
<gene>
    <name evidence="8" type="ORF">ACEZDJ_07935</name>
</gene>
<feature type="transmembrane region" description="Helical" evidence="6">
    <location>
        <begin position="339"/>
        <end position="358"/>
    </location>
</feature>
<evidence type="ECO:0000313" key="9">
    <source>
        <dbReference type="Proteomes" id="UP001592528"/>
    </source>
</evidence>
<keyword evidence="4 6" id="KW-1133">Transmembrane helix</keyword>
<name>A0ABV6UIC7_9ACTN</name>
<accession>A0ABV6UIC7</accession>
<feature type="transmembrane region" description="Helical" evidence="6">
    <location>
        <begin position="364"/>
        <end position="386"/>
    </location>
</feature>
<feature type="transmembrane region" description="Helical" evidence="6">
    <location>
        <begin position="307"/>
        <end position="327"/>
    </location>
</feature>
<feature type="transmembrane region" description="Helical" evidence="6">
    <location>
        <begin position="163"/>
        <end position="184"/>
    </location>
</feature>
<feature type="transmembrane region" description="Helical" evidence="6">
    <location>
        <begin position="256"/>
        <end position="277"/>
    </location>
</feature>
<feature type="transmembrane region" description="Helical" evidence="6">
    <location>
        <begin position="43"/>
        <end position="63"/>
    </location>
</feature>
<evidence type="ECO:0000256" key="6">
    <source>
        <dbReference type="SAM" id="Phobius"/>
    </source>
</evidence>
<sequence>MISRSFTLIWVSQALSDMASEMTSLALPLAVLAATRSPVDAAMVATAVGIAQLIAKLPSGLVADTVNRKTLLLLCDAGRAVIALLLALALAVGQLTTIVAVAAAAATAVVSTLFSAGETGVIRQAVPVAQRRQAITRTIVRTNIAIAVGPPLGGLLLTLGAPIAFLVDSASYLLSLLLLSRVVYQHLPRPAESGGGGAGALRHTTGELTRGFEWVFKQRPLLFLVAFVAYLNLLGRSVELLAAIGASDLGRHPVSAGWVLTAAGCGGIAGGVCTGWILRRFRPVTVLGGIGAVWLVLTPLTGLGHTLLTVAAVGVIVFFLPPIGSLVSLQVGLDAPAHLLGRISAAVALLAGSIAWAGPGITGFLIAGQGGLTAAIVLVAPLLLPLGALCASPRLRTAVNSVRSGDDPAEVPELAASSQN</sequence>
<evidence type="ECO:0000256" key="4">
    <source>
        <dbReference type="ARBA" id="ARBA00022989"/>
    </source>
</evidence>